<comment type="caution">
    <text evidence="2">The sequence shown here is derived from an EMBL/GenBank/DDBJ whole genome shotgun (WGS) entry which is preliminary data.</text>
</comment>
<feature type="transmembrane region" description="Helical" evidence="1">
    <location>
        <begin position="12"/>
        <end position="33"/>
    </location>
</feature>
<evidence type="ECO:0000256" key="1">
    <source>
        <dbReference type="SAM" id="Phobius"/>
    </source>
</evidence>
<dbReference type="OrthoDB" id="9768668at2"/>
<accession>A0A0D6P848</accession>
<sequence>MRSDAPPVSGPQVFGTVILGGGPGGVALLLAALRRGAFDALLDDGLAIVERASEIGRGAIGDYVITSDSGAETFIDCLQNATEPMLAALRTHPAALDVARYMPGAVPLRLVGRLMQVIGDRLSAILIVRGAELLTEHAALQVRRAPDGLWQVVTRGLAGGGPRVLLARNVVFSMGGEQPIERLCHERVGGAPLLPRHAATVVQSGMLFRAPGRDAVARRLRGIAAPRAVVVGGSTSAVAAANLLLTQLPDVTFGAGGVTILHRRPMRVFYASAEAALAENYTEFGPDDICPLTGRVFRLAGLRLDSRELLMRARGLGGRPPEPRLRLQMMGELSEAEIDTMLGEADLIVAALGYRPRLVPCLDIDGAPLALRGNTDAMVPLVDDACRVVDGAGAPWPGLFALGLANGFVPSGTFGGEASFVGQANGLWLWQTDVGGMVVDQICARRGGPQGRTRQAETEVA</sequence>
<evidence type="ECO:0000313" key="2">
    <source>
        <dbReference type="EMBL" id="GAN77039.1"/>
    </source>
</evidence>
<dbReference type="RefSeq" id="WP_048860997.1">
    <property type="nucleotide sequence ID" value="NZ_BANB01000220.1"/>
</dbReference>
<dbReference type="SUPFAM" id="SSF51905">
    <property type="entry name" value="FAD/NAD(P)-binding domain"/>
    <property type="match status" value="1"/>
</dbReference>
<reference evidence="2 3" key="1">
    <citation type="submission" date="2012-11" db="EMBL/GenBank/DDBJ databases">
        <title>Whole genome sequence of Acidisphaera rubrifaciens HS-AP3.</title>
        <authorList>
            <person name="Azuma Y."/>
            <person name="Higashiura N."/>
            <person name="Hirakawa H."/>
            <person name="Matsushita K."/>
        </authorList>
    </citation>
    <scope>NUCLEOTIDE SEQUENCE [LARGE SCALE GENOMIC DNA]</scope>
    <source>
        <strain evidence="2 3">HS-AP3</strain>
    </source>
</reference>
<dbReference type="Gene3D" id="3.50.50.60">
    <property type="entry name" value="FAD/NAD(P)-binding domain"/>
    <property type="match status" value="1"/>
</dbReference>
<keyword evidence="3" id="KW-1185">Reference proteome</keyword>
<keyword evidence="1" id="KW-0812">Transmembrane</keyword>
<dbReference type="PRINTS" id="PR00368">
    <property type="entry name" value="FADPNR"/>
</dbReference>
<organism evidence="2 3">
    <name type="scientific">Acidisphaera rubrifaciens HS-AP3</name>
    <dbReference type="NCBI Taxonomy" id="1231350"/>
    <lineage>
        <taxon>Bacteria</taxon>
        <taxon>Pseudomonadati</taxon>
        <taxon>Pseudomonadota</taxon>
        <taxon>Alphaproteobacteria</taxon>
        <taxon>Acetobacterales</taxon>
        <taxon>Acetobacteraceae</taxon>
        <taxon>Acidisphaera</taxon>
    </lineage>
</organism>
<proteinExistence type="predicted"/>
<evidence type="ECO:0000313" key="3">
    <source>
        <dbReference type="Proteomes" id="UP000032680"/>
    </source>
</evidence>
<evidence type="ECO:0008006" key="4">
    <source>
        <dbReference type="Google" id="ProtNLM"/>
    </source>
</evidence>
<protein>
    <recommendedName>
        <fullName evidence="4">FAD/NAD(P)-binding domain-containing protein</fullName>
    </recommendedName>
</protein>
<keyword evidence="1" id="KW-0472">Membrane</keyword>
<name>A0A0D6P848_9PROT</name>
<keyword evidence="1" id="KW-1133">Transmembrane helix</keyword>
<gene>
    <name evidence="2" type="ORF">Asru_0220_15</name>
</gene>
<dbReference type="EMBL" id="BANB01000220">
    <property type="protein sequence ID" value="GAN77039.1"/>
    <property type="molecule type" value="Genomic_DNA"/>
</dbReference>
<dbReference type="AlphaFoldDB" id="A0A0D6P848"/>
<dbReference type="Proteomes" id="UP000032680">
    <property type="component" value="Unassembled WGS sequence"/>
</dbReference>
<dbReference type="InterPro" id="IPR036188">
    <property type="entry name" value="FAD/NAD-bd_sf"/>
</dbReference>